<evidence type="ECO:0000313" key="6">
    <source>
        <dbReference type="Proteomes" id="UP001370348"/>
    </source>
</evidence>
<evidence type="ECO:0000256" key="2">
    <source>
        <dbReference type="ARBA" id="ARBA00023150"/>
    </source>
</evidence>
<sequence length="142" mass="15153">MVDVGAKDITVRRARARARVRMKPETARLVQSGTAPKGDVLAAARIAGIMAAKRTPELIPLCHGIALTRVTVELTPVADGVDIECTTEARDRTGVEMEAMVGASLAALTLYDMLKAVDRAITYDVALLEKSGGKTGDYSRKI</sequence>
<dbReference type="EMBL" id="CP089984">
    <property type="protein sequence ID" value="WXB20358.1"/>
    <property type="molecule type" value="Genomic_DNA"/>
</dbReference>
<proteinExistence type="predicted"/>
<keyword evidence="5" id="KW-0456">Lyase</keyword>
<evidence type="ECO:0000259" key="4">
    <source>
        <dbReference type="Pfam" id="PF01967"/>
    </source>
</evidence>
<dbReference type="PANTHER" id="PTHR22960">
    <property type="entry name" value="MOLYBDOPTERIN COFACTOR SYNTHESIS PROTEIN A"/>
    <property type="match status" value="1"/>
</dbReference>
<comment type="function">
    <text evidence="3">Catalyzes the conversion of (8S)-3',8-cyclo-7,8-dihydroguanosine 5'-triphosphate to cyclic pyranopterin monophosphate (cPMP).</text>
</comment>
<dbReference type="SUPFAM" id="SSF55040">
    <property type="entry name" value="Molybdenum cofactor biosynthesis protein C, MoaC"/>
    <property type="match status" value="1"/>
</dbReference>
<dbReference type="Proteomes" id="UP001370348">
    <property type="component" value="Chromosome"/>
</dbReference>
<dbReference type="InterPro" id="IPR023045">
    <property type="entry name" value="MoaC"/>
</dbReference>
<dbReference type="InterPro" id="IPR050105">
    <property type="entry name" value="MoCo_biosynth_MoaA/MoaC"/>
</dbReference>
<dbReference type="NCBIfam" id="TIGR00581">
    <property type="entry name" value="moaC"/>
    <property type="match status" value="1"/>
</dbReference>
<dbReference type="Pfam" id="PF01967">
    <property type="entry name" value="MoaC"/>
    <property type="match status" value="1"/>
</dbReference>
<feature type="domain" description="Molybdopterin cofactor biosynthesis C (MoaC)" evidence="4">
    <location>
        <begin position="1"/>
        <end position="133"/>
    </location>
</feature>
<evidence type="ECO:0000313" key="5">
    <source>
        <dbReference type="EMBL" id="WXB20358.1"/>
    </source>
</evidence>
<dbReference type="EC" id="4.6.1.17" evidence="5"/>
<dbReference type="InterPro" id="IPR036522">
    <property type="entry name" value="MoaC_sf"/>
</dbReference>
<name>A0ABZ2MCW8_9BACT</name>
<evidence type="ECO:0000256" key="1">
    <source>
        <dbReference type="ARBA" id="ARBA00005046"/>
    </source>
</evidence>
<protein>
    <submittedName>
        <fullName evidence="5">Cyclic pyranopterin monophosphate synthase MoaC</fullName>
        <ecNumber evidence="5">4.6.1.17</ecNumber>
    </submittedName>
</protein>
<evidence type="ECO:0000256" key="3">
    <source>
        <dbReference type="ARBA" id="ARBA00055087"/>
    </source>
</evidence>
<reference evidence="5 6" key="1">
    <citation type="submission" date="2021-12" db="EMBL/GenBank/DDBJ databases">
        <title>Discovery of the Pendulisporaceae a myxobacterial family with distinct sporulation behavior and unique specialized metabolism.</title>
        <authorList>
            <person name="Garcia R."/>
            <person name="Popoff A."/>
            <person name="Bader C.D."/>
            <person name="Loehr J."/>
            <person name="Walesch S."/>
            <person name="Walt C."/>
            <person name="Boldt J."/>
            <person name="Bunk B."/>
            <person name="Haeckl F.J.F.P.J."/>
            <person name="Gunesch A.P."/>
            <person name="Birkelbach J."/>
            <person name="Nuebel U."/>
            <person name="Pietschmann T."/>
            <person name="Bach T."/>
            <person name="Mueller R."/>
        </authorList>
    </citation>
    <scope>NUCLEOTIDE SEQUENCE [LARGE SCALE GENOMIC DNA]</scope>
    <source>
        <strain evidence="5 6">MSr11954</strain>
    </source>
</reference>
<accession>A0ABZ2MCW8</accession>
<keyword evidence="2" id="KW-0501">Molybdenum cofactor biosynthesis</keyword>
<dbReference type="PANTHER" id="PTHR22960:SF0">
    <property type="entry name" value="MOLYBDENUM COFACTOR BIOSYNTHESIS PROTEIN 1"/>
    <property type="match status" value="1"/>
</dbReference>
<dbReference type="GO" id="GO:0061799">
    <property type="term" value="F:cyclic pyranopterin monophosphate synthase activity"/>
    <property type="evidence" value="ECO:0007669"/>
    <property type="project" value="UniProtKB-EC"/>
</dbReference>
<comment type="pathway">
    <text evidence="1">Cofactor biosynthesis; molybdopterin biosynthesis.</text>
</comment>
<organism evidence="5 6">
    <name type="scientific">Pendulispora albinea</name>
    <dbReference type="NCBI Taxonomy" id="2741071"/>
    <lineage>
        <taxon>Bacteria</taxon>
        <taxon>Pseudomonadati</taxon>
        <taxon>Myxococcota</taxon>
        <taxon>Myxococcia</taxon>
        <taxon>Myxococcales</taxon>
        <taxon>Sorangiineae</taxon>
        <taxon>Pendulisporaceae</taxon>
        <taxon>Pendulispora</taxon>
    </lineage>
</organism>
<gene>
    <name evidence="5" type="primary">moaC</name>
    <name evidence="5" type="ORF">LZC94_07230</name>
</gene>
<keyword evidence="6" id="KW-1185">Reference proteome</keyword>
<dbReference type="NCBIfam" id="NF006870">
    <property type="entry name" value="PRK09364.1"/>
    <property type="match status" value="1"/>
</dbReference>
<dbReference type="InterPro" id="IPR002820">
    <property type="entry name" value="Mopterin_CF_biosynth-C_dom"/>
</dbReference>
<dbReference type="Gene3D" id="3.30.70.640">
    <property type="entry name" value="Molybdopterin cofactor biosynthesis C (MoaC) domain"/>
    <property type="match status" value="1"/>
</dbReference>